<keyword evidence="3" id="KW-0238">DNA-binding</keyword>
<dbReference type="InterPro" id="IPR044946">
    <property type="entry name" value="Restrct_endonuc_typeI_TRD_sf"/>
</dbReference>
<sequence>MDWKLVKAEDLIEFNPRESIPKGTMTKKVAMEKLQPFSRDISDYEVAPFNGGSKFRNGDTLMARITPCLENGKTAQVNILEDEEVAFGSTEFIVLRAKPEVSDKDFIYYLAISPILRDKAIKSMVGSSGRQRVQQGVVNDTEFFAPPLDEQIEIGRALRALDDKIANNTAINHHLAQMAQAMFKSWFIDFEPFGGKMPDDWQEGTIRDTCSAIYNGGTPRRNEPLFWNGSIPWLTSGEVRQSIITKPENCISEAGLKGSSAKWVPSFSTVVALYGATAGQVSMVATSLTTNQAICALVPKEHHAFYNYLVMQNSVAQLENKAIGSAQQNISKAIVEKTVCLIADPNSIAEFDKLVSPLFNKWIKSLFESAQLANLRDVLLPRLMSGELSVADLGNAK</sequence>
<feature type="domain" description="Type I restriction modification DNA specificity" evidence="4">
    <location>
        <begin position="2"/>
        <end position="175"/>
    </location>
</feature>
<accession>A0A0M2F5L2</accession>
<gene>
    <name evidence="5" type="ORF">KU74_01955</name>
</gene>
<feature type="domain" description="Type I restriction modification DNA specificity" evidence="4">
    <location>
        <begin position="198"/>
        <end position="337"/>
    </location>
</feature>
<proteinExistence type="inferred from homology"/>
<comment type="similarity">
    <text evidence="1">Belongs to the type-I restriction system S methylase family.</text>
</comment>
<protein>
    <recommendedName>
        <fullName evidence="4">Type I restriction modification DNA specificity domain-containing protein</fullName>
    </recommendedName>
</protein>
<dbReference type="PANTHER" id="PTHR30408:SF13">
    <property type="entry name" value="TYPE I RESTRICTION ENZYME HINDI SPECIFICITY SUBUNIT"/>
    <property type="match status" value="1"/>
</dbReference>
<dbReference type="CDD" id="cd17260">
    <property type="entry name" value="RMtype1_S_EcoEI-TRD1-CR1_like"/>
    <property type="match status" value="1"/>
</dbReference>
<dbReference type="InterPro" id="IPR000055">
    <property type="entry name" value="Restrct_endonuc_typeI_TRD"/>
</dbReference>
<dbReference type="RefSeq" id="WP_039311790.1">
    <property type="nucleotide sequence ID" value="NZ_JQOD01000001.1"/>
</dbReference>
<name>A0A0M2F5L2_9GAMM</name>
<evidence type="ECO:0000313" key="5">
    <source>
        <dbReference type="EMBL" id="KGA35261.1"/>
    </source>
</evidence>
<dbReference type="Gene3D" id="3.90.220.20">
    <property type="entry name" value="DNA methylase specificity domains"/>
    <property type="match status" value="2"/>
</dbReference>
<keyword evidence="2" id="KW-0680">Restriction system</keyword>
<reference evidence="5 6" key="1">
    <citation type="submission" date="2014-08" db="EMBL/GenBank/DDBJ databases">
        <title>Genome sequences of NCPPB Pectobacterium isolates.</title>
        <authorList>
            <person name="Glover R.H."/>
            <person name="Sapp M."/>
            <person name="Elphinstone J."/>
        </authorList>
    </citation>
    <scope>NUCLEOTIDE SEQUENCE [LARGE SCALE GENOMIC DNA]</scope>
    <source>
        <strain evidence="5 6">LMG 21372</strain>
    </source>
</reference>
<organism evidence="5 6">
    <name type="scientific">Pectobacterium brasiliense</name>
    <dbReference type="NCBI Taxonomy" id="180957"/>
    <lineage>
        <taxon>Bacteria</taxon>
        <taxon>Pseudomonadati</taxon>
        <taxon>Pseudomonadota</taxon>
        <taxon>Gammaproteobacteria</taxon>
        <taxon>Enterobacterales</taxon>
        <taxon>Pectobacteriaceae</taxon>
        <taxon>Pectobacterium</taxon>
    </lineage>
</organism>
<evidence type="ECO:0000256" key="3">
    <source>
        <dbReference type="ARBA" id="ARBA00023125"/>
    </source>
</evidence>
<dbReference type="Pfam" id="PF01420">
    <property type="entry name" value="Methylase_S"/>
    <property type="match status" value="2"/>
</dbReference>
<dbReference type="PANTHER" id="PTHR30408">
    <property type="entry name" value="TYPE-1 RESTRICTION ENZYME ECOKI SPECIFICITY PROTEIN"/>
    <property type="match status" value="1"/>
</dbReference>
<evidence type="ECO:0000256" key="1">
    <source>
        <dbReference type="ARBA" id="ARBA00010923"/>
    </source>
</evidence>
<comment type="caution">
    <text evidence="5">The sequence shown here is derived from an EMBL/GenBank/DDBJ whole genome shotgun (WGS) entry which is preliminary data.</text>
</comment>
<dbReference type="GO" id="GO:0009307">
    <property type="term" value="P:DNA restriction-modification system"/>
    <property type="evidence" value="ECO:0007669"/>
    <property type="project" value="UniProtKB-KW"/>
</dbReference>
<dbReference type="Proteomes" id="UP000029435">
    <property type="component" value="Unassembled WGS sequence"/>
</dbReference>
<dbReference type="OrthoDB" id="9798929at2"/>
<dbReference type="GO" id="GO:0003677">
    <property type="term" value="F:DNA binding"/>
    <property type="evidence" value="ECO:0007669"/>
    <property type="project" value="UniProtKB-KW"/>
</dbReference>
<dbReference type="SUPFAM" id="SSF116734">
    <property type="entry name" value="DNA methylase specificity domain"/>
    <property type="match status" value="2"/>
</dbReference>
<evidence type="ECO:0000313" key="6">
    <source>
        <dbReference type="Proteomes" id="UP000029435"/>
    </source>
</evidence>
<dbReference type="CDD" id="cd17501">
    <property type="entry name" value="RMtype1_S_Vch69ORF1407P_TRD2-CR2_like"/>
    <property type="match status" value="1"/>
</dbReference>
<dbReference type="AlphaFoldDB" id="A0A0M2F5L2"/>
<dbReference type="InterPro" id="IPR052021">
    <property type="entry name" value="Type-I_RS_S_subunit"/>
</dbReference>
<dbReference type="EMBL" id="JQOD01000001">
    <property type="protein sequence ID" value="KGA35261.1"/>
    <property type="molecule type" value="Genomic_DNA"/>
</dbReference>
<evidence type="ECO:0000259" key="4">
    <source>
        <dbReference type="Pfam" id="PF01420"/>
    </source>
</evidence>
<evidence type="ECO:0000256" key="2">
    <source>
        <dbReference type="ARBA" id="ARBA00022747"/>
    </source>
</evidence>